<evidence type="ECO:0000313" key="2">
    <source>
        <dbReference type="EMBL" id="KAJ6996059.1"/>
    </source>
</evidence>
<sequence length="286" mass="32146">MLGAGDLSGASQQTSQKSTEWDFGFDFTPALAQDTTMSHPSSENEQNNTKKGLHSSPDDGVDADEESWEFKDAFSETGSKNKKSQRLLKFLLLWKHFHLMVKSRWFLTSNASWKHGKKTTQKSQSDQNGALPMSIFGDEERGFLNLILKLNVLLVKEDEVKALEKEIQGITPQKQLCLNEIVEVLQEPKYQGFESEYQLSSKCVHCLLQKDVHDQILSKPQGPRTISLPLEKFTESLKLLGSSARLYKPRGLLWTRSKSCRLSVLAAGASQVAKIIVFISECPKLL</sequence>
<evidence type="ECO:0000256" key="1">
    <source>
        <dbReference type="SAM" id="MobiDB-lite"/>
    </source>
</evidence>
<organism evidence="2 3">
    <name type="scientific">Populus alba x Populus x berolinensis</name>
    <dbReference type="NCBI Taxonomy" id="444605"/>
    <lineage>
        <taxon>Eukaryota</taxon>
        <taxon>Viridiplantae</taxon>
        <taxon>Streptophyta</taxon>
        <taxon>Embryophyta</taxon>
        <taxon>Tracheophyta</taxon>
        <taxon>Spermatophyta</taxon>
        <taxon>Magnoliopsida</taxon>
        <taxon>eudicotyledons</taxon>
        <taxon>Gunneridae</taxon>
        <taxon>Pentapetalae</taxon>
        <taxon>rosids</taxon>
        <taxon>fabids</taxon>
        <taxon>Malpighiales</taxon>
        <taxon>Salicaceae</taxon>
        <taxon>Saliceae</taxon>
        <taxon>Populus</taxon>
    </lineage>
</organism>
<comment type="caution">
    <text evidence="2">The sequence shown here is derived from an EMBL/GenBank/DDBJ whole genome shotgun (WGS) entry which is preliminary data.</text>
</comment>
<name>A0AAD6QSY2_9ROSI</name>
<gene>
    <name evidence="2" type="ORF">NC653_012826</name>
</gene>
<keyword evidence="3" id="KW-1185">Reference proteome</keyword>
<dbReference type="EMBL" id="JAQIZT010000005">
    <property type="protein sequence ID" value="KAJ6996059.1"/>
    <property type="molecule type" value="Genomic_DNA"/>
</dbReference>
<feature type="compositionally biased region" description="Polar residues" evidence="1">
    <location>
        <begin position="33"/>
        <end position="50"/>
    </location>
</feature>
<accession>A0AAD6QSY2</accession>
<dbReference type="PANTHER" id="PTHR35701:SF1">
    <property type="entry name" value="OS11G0148400 PROTEIN"/>
    <property type="match status" value="1"/>
</dbReference>
<feature type="compositionally biased region" description="Polar residues" evidence="1">
    <location>
        <begin position="9"/>
        <end position="18"/>
    </location>
</feature>
<feature type="region of interest" description="Disordered" evidence="1">
    <location>
        <begin position="1"/>
        <end position="63"/>
    </location>
</feature>
<reference evidence="2" key="1">
    <citation type="journal article" date="2023" name="Mol. Ecol. Resour.">
        <title>Chromosome-level genome assembly of a triploid poplar Populus alba 'Berolinensis'.</title>
        <authorList>
            <person name="Chen S."/>
            <person name="Yu Y."/>
            <person name="Wang X."/>
            <person name="Wang S."/>
            <person name="Zhang T."/>
            <person name="Zhou Y."/>
            <person name="He R."/>
            <person name="Meng N."/>
            <person name="Wang Y."/>
            <person name="Liu W."/>
            <person name="Liu Z."/>
            <person name="Liu J."/>
            <person name="Guo Q."/>
            <person name="Huang H."/>
            <person name="Sederoff R.R."/>
            <person name="Wang G."/>
            <person name="Qu G."/>
            <person name="Chen S."/>
        </authorList>
    </citation>
    <scope>NUCLEOTIDE SEQUENCE</scope>
    <source>
        <strain evidence="2">SC-2020</strain>
    </source>
</reference>
<protein>
    <submittedName>
        <fullName evidence="2">Uncharacterized protein</fullName>
    </submittedName>
</protein>
<dbReference type="Proteomes" id="UP001164929">
    <property type="component" value="Chromosome 5"/>
</dbReference>
<proteinExistence type="predicted"/>
<dbReference type="AlphaFoldDB" id="A0AAD6QSY2"/>
<dbReference type="PANTHER" id="PTHR35701">
    <property type="entry name" value="OS11G0148400 PROTEIN"/>
    <property type="match status" value="1"/>
</dbReference>
<evidence type="ECO:0000313" key="3">
    <source>
        <dbReference type="Proteomes" id="UP001164929"/>
    </source>
</evidence>